<name>A0A5M3ZF19_ASPTE</name>
<evidence type="ECO:0000256" key="8">
    <source>
        <dbReference type="SAM" id="MobiDB-lite"/>
    </source>
</evidence>
<evidence type="ECO:0000259" key="9">
    <source>
        <dbReference type="PROSITE" id="PS00497"/>
    </source>
</evidence>
<dbReference type="GO" id="GO:0046872">
    <property type="term" value="F:metal ion binding"/>
    <property type="evidence" value="ECO:0007669"/>
    <property type="project" value="UniProtKB-KW"/>
</dbReference>
<sequence length="588" mass="66313">MLRSKKAQSVVVRRDIEKLNPAALDKLIFAFYKFQKADPGMPPNINEDSFYVIAGYHGQPFRGAGYGNKEWWGGYCHHGNVLFPTWHRAYLCRLEQALQDVSGFSDVALPYWNEYKTDKLPEIFTTESYTFQDSIISEGSFEDKDDITVNDGKITLKHNPLFSYKLQQGFFDNLARMVEGEDKSTKLVDYSKYKEYETVRCPYSGLVGPSDRDTTEQHNEKMKSDNPIGKLNENISDWLAKESNTQVPGMTDLYLEAAERAPNYTVFSNTTSAAKWNDDNYGRQEKWNSQFAVSLEKPHNGVHLAVGGYSMPDRDTTRPTFEGSNGDMGENDTASFDPIFYFHHCFVDYIFWLWQQKHGAETELEVFEGYPGTSPIDAQGPTAFMGADSQLNMETPLVPFMIPGKNGGREYLKSKDIVNIKESEFCHYDYEPAEKPPTLRLAAAADGSAMPIVRLSGISRARRPGSFVVGLYADDGTGDGKQLIGVEPVFSRWQVASCANCSNTLDVTTHIVLSPDQRIPKKNAWLSRISTEERIQSARELKMSVNIWENQLTGSRTQRYSYISTSPTESNGERLDATIEVLGGMRTV</sequence>
<reference evidence="11 12" key="1">
    <citation type="submission" date="2020-01" db="EMBL/GenBank/DDBJ databases">
        <title>Aspergillus terreus IFO 6365 whole genome shotgun sequence.</title>
        <authorList>
            <person name="Kanamasa S."/>
            <person name="Takahashi H."/>
        </authorList>
    </citation>
    <scope>NUCLEOTIDE SEQUENCE [LARGE SCALE GENOMIC DNA]</scope>
    <source>
        <strain evidence="11 12">IFO 6365</strain>
    </source>
</reference>
<protein>
    <recommendedName>
        <fullName evidence="2">tyrosinase</fullName>
        <ecNumber evidence="2">1.14.18.1</ecNumber>
    </recommendedName>
</protein>
<dbReference type="PRINTS" id="PR00092">
    <property type="entry name" value="TYROSINASE"/>
</dbReference>
<comment type="similarity">
    <text evidence="1">Belongs to the tyrosinase family.</text>
</comment>
<accession>A0A5M3ZF19</accession>
<feature type="domain" description="Tyrosinase copper-binding" evidence="9">
    <location>
        <begin position="77"/>
        <end position="95"/>
    </location>
</feature>
<evidence type="ECO:0000256" key="4">
    <source>
        <dbReference type="ARBA" id="ARBA00023008"/>
    </source>
</evidence>
<dbReference type="PROSITE" id="PS00497">
    <property type="entry name" value="TYROSINASE_1"/>
    <property type="match status" value="1"/>
</dbReference>
<dbReference type="AlphaFoldDB" id="A0A5M3ZF19"/>
<dbReference type="OrthoDB" id="1658288at2759"/>
<comment type="caution">
    <text evidence="11">The sequence shown here is derived from an EMBL/GenBank/DDBJ whole genome shotgun (WGS) entry which is preliminary data.</text>
</comment>
<dbReference type="PANTHER" id="PTHR11474">
    <property type="entry name" value="TYROSINASE FAMILY MEMBER"/>
    <property type="match status" value="1"/>
</dbReference>
<comment type="catalytic activity">
    <reaction evidence="6">
        <text>2 L-dopa + O2 = 2 L-dopaquinone + 2 H2O</text>
        <dbReference type="Rhea" id="RHEA:34287"/>
        <dbReference type="ChEBI" id="CHEBI:15377"/>
        <dbReference type="ChEBI" id="CHEBI:15379"/>
        <dbReference type="ChEBI" id="CHEBI:57504"/>
        <dbReference type="ChEBI" id="CHEBI:57924"/>
        <dbReference type="EC" id="1.14.18.1"/>
    </reaction>
</comment>
<evidence type="ECO:0000259" key="10">
    <source>
        <dbReference type="PROSITE" id="PS00498"/>
    </source>
</evidence>
<evidence type="ECO:0000256" key="3">
    <source>
        <dbReference type="ARBA" id="ARBA00022723"/>
    </source>
</evidence>
<keyword evidence="3" id="KW-0479">Metal-binding</keyword>
<dbReference type="GO" id="GO:0004503">
    <property type="term" value="F:tyrosinase activity"/>
    <property type="evidence" value="ECO:0007669"/>
    <property type="project" value="UniProtKB-EC"/>
</dbReference>
<dbReference type="InterPro" id="IPR008922">
    <property type="entry name" value="Di-copper_centre_dom_sf"/>
</dbReference>
<dbReference type="EMBL" id="BLJY01000016">
    <property type="protein sequence ID" value="GFF21802.1"/>
    <property type="molecule type" value="Genomic_DNA"/>
</dbReference>
<gene>
    <name evidence="11" type="ORF">ATEIFO6365_0016012600</name>
</gene>
<feature type="compositionally biased region" description="Basic and acidic residues" evidence="8">
    <location>
        <begin position="210"/>
        <end position="224"/>
    </location>
</feature>
<evidence type="ECO:0000256" key="6">
    <source>
        <dbReference type="ARBA" id="ARBA00048233"/>
    </source>
</evidence>
<evidence type="ECO:0000313" key="11">
    <source>
        <dbReference type="EMBL" id="GFF21802.1"/>
    </source>
</evidence>
<comment type="catalytic activity">
    <reaction evidence="7">
        <text>L-tyrosine + O2 = L-dopaquinone + H2O</text>
        <dbReference type="Rhea" id="RHEA:18117"/>
        <dbReference type="ChEBI" id="CHEBI:15377"/>
        <dbReference type="ChEBI" id="CHEBI:15379"/>
        <dbReference type="ChEBI" id="CHEBI:57924"/>
        <dbReference type="ChEBI" id="CHEBI:58315"/>
        <dbReference type="EC" id="1.14.18.1"/>
    </reaction>
</comment>
<dbReference type="Gene3D" id="1.10.1280.10">
    <property type="entry name" value="Di-copper center containing domain from catechol oxidase"/>
    <property type="match status" value="1"/>
</dbReference>
<feature type="domain" description="Tyrosinase copper-binding" evidence="10">
    <location>
        <begin position="337"/>
        <end position="348"/>
    </location>
</feature>
<dbReference type="GO" id="GO:0042438">
    <property type="term" value="P:melanin biosynthetic process"/>
    <property type="evidence" value="ECO:0007669"/>
    <property type="project" value="UniProtKB-KW"/>
</dbReference>
<evidence type="ECO:0000256" key="5">
    <source>
        <dbReference type="ARBA" id="ARBA00023101"/>
    </source>
</evidence>
<dbReference type="PROSITE" id="PS00498">
    <property type="entry name" value="TYROSINASE_2"/>
    <property type="match status" value="1"/>
</dbReference>
<dbReference type="VEuPathDB" id="FungiDB:ATEG_10366"/>
<keyword evidence="5" id="KW-0470">Melanin biosynthesis</keyword>
<proteinExistence type="inferred from homology"/>
<evidence type="ECO:0000256" key="1">
    <source>
        <dbReference type="ARBA" id="ARBA00009928"/>
    </source>
</evidence>
<dbReference type="EC" id="1.14.18.1" evidence="2"/>
<dbReference type="Pfam" id="PF00264">
    <property type="entry name" value="Tyrosinase"/>
    <property type="match status" value="1"/>
</dbReference>
<keyword evidence="12" id="KW-1185">Reference proteome</keyword>
<feature type="region of interest" description="Disordered" evidence="8">
    <location>
        <begin position="205"/>
        <end position="229"/>
    </location>
</feature>
<dbReference type="Proteomes" id="UP000452235">
    <property type="component" value="Unassembled WGS sequence"/>
</dbReference>
<dbReference type="SUPFAM" id="SSF48056">
    <property type="entry name" value="Di-copper centre-containing domain"/>
    <property type="match status" value="1"/>
</dbReference>
<dbReference type="InterPro" id="IPR002227">
    <property type="entry name" value="Tyrosinase_Cu-bd"/>
</dbReference>
<evidence type="ECO:0000313" key="12">
    <source>
        <dbReference type="Proteomes" id="UP000452235"/>
    </source>
</evidence>
<evidence type="ECO:0000256" key="7">
    <source>
        <dbReference type="ARBA" id="ARBA00048881"/>
    </source>
</evidence>
<organism evidence="11 12">
    <name type="scientific">Aspergillus terreus</name>
    <dbReference type="NCBI Taxonomy" id="33178"/>
    <lineage>
        <taxon>Eukaryota</taxon>
        <taxon>Fungi</taxon>
        <taxon>Dikarya</taxon>
        <taxon>Ascomycota</taxon>
        <taxon>Pezizomycotina</taxon>
        <taxon>Eurotiomycetes</taxon>
        <taxon>Eurotiomycetidae</taxon>
        <taxon>Eurotiales</taxon>
        <taxon>Aspergillaceae</taxon>
        <taxon>Aspergillus</taxon>
        <taxon>Aspergillus subgen. Circumdati</taxon>
    </lineage>
</organism>
<dbReference type="InterPro" id="IPR050316">
    <property type="entry name" value="Tyrosinase/Hemocyanin"/>
</dbReference>
<dbReference type="PANTHER" id="PTHR11474:SF76">
    <property type="entry name" value="SHKT DOMAIN-CONTAINING PROTEIN"/>
    <property type="match status" value="1"/>
</dbReference>
<evidence type="ECO:0000256" key="2">
    <source>
        <dbReference type="ARBA" id="ARBA00011906"/>
    </source>
</evidence>
<keyword evidence="4" id="KW-0186">Copper</keyword>